<proteinExistence type="predicted"/>
<evidence type="ECO:0008006" key="4">
    <source>
        <dbReference type="Google" id="ProtNLM"/>
    </source>
</evidence>
<dbReference type="AlphaFoldDB" id="A0A4Z2CXS6"/>
<feature type="compositionally biased region" description="Basic and acidic residues" evidence="1">
    <location>
        <begin position="375"/>
        <end position="388"/>
    </location>
</feature>
<sequence length="406" mass="45288">MSSNELQTNWVTTFLRNLSEDIDAEILGEYIFGIINESHGSSESHSEVAELLSAYLPPEKSKSAATEIISEYERTLSGNGIIESSINDIQSVEDQMRSLMQADCMRIVETKKHDFSDRDTYTQSILRSTGTAAYQKDSDGLEDAVADSELITRHRSNSTTTDLLTSSSSNRFVETGGGFSDDESDTDLEDVENLCGYGRKDDIKPGTVEDALSILTSSLTTTSTQCRGSNISDTSQNVKSIKQISSPLSSHLVDNLLSHSHKTSTTRQKQPKKKCPPPSKHIAKIGAQAEAKQKQCVNSKTSLTTIMNNTDPKMSHCKRDDMEAFLFTDSDNNTETIDKEDIILPEGGHNRERVIESEMNARKSASVAIAKQRKENLEQRKEQLEKINQRRQTANRRAQKVERRRL</sequence>
<protein>
    <recommendedName>
        <fullName evidence="4">Coiled-coil domain-containing protein</fullName>
    </recommendedName>
</protein>
<reference evidence="2 3" key="1">
    <citation type="submission" date="2019-03" db="EMBL/GenBank/DDBJ databases">
        <title>An improved genome assembly of the fluke Schistosoma japonicum.</title>
        <authorList>
            <person name="Hu W."/>
            <person name="Luo F."/>
            <person name="Yin M."/>
            <person name="Mo X."/>
            <person name="Sun C."/>
            <person name="Wu Q."/>
            <person name="Zhu B."/>
            <person name="Xiang M."/>
            <person name="Wang J."/>
            <person name="Wang Y."/>
            <person name="Zhang T."/>
            <person name="Xu B."/>
            <person name="Zheng H."/>
            <person name="Feng Z."/>
        </authorList>
    </citation>
    <scope>NUCLEOTIDE SEQUENCE [LARGE SCALE GENOMIC DNA]</scope>
    <source>
        <strain evidence="2">HuSjv2</strain>
        <tissue evidence="2">Worms</tissue>
    </source>
</reference>
<feature type="region of interest" description="Disordered" evidence="1">
    <location>
        <begin position="260"/>
        <end position="281"/>
    </location>
</feature>
<feature type="compositionally biased region" description="Basic residues" evidence="1">
    <location>
        <begin position="260"/>
        <end position="275"/>
    </location>
</feature>
<keyword evidence="3" id="KW-1185">Reference proteome</keyword>
<comment type="caution">
    <text evidence="2">The sequence shown here is derived from an EMBL/GenBank/DDBJ whole genome shotgun (WGS) entry which is preliminary data.</text>
</comment>
<organism evidence="2 3">
    <name type="scientific">Schistosoma japonicum</name>
    <name type="common">Blood fluke</name>
    <dbReference type="NCBI Taxonomy" id="6182"/>
    <lineage>
        <taxon>Eukaryota</taxon>
        <taxon>Metazoa</taxon>
        <taxon>Spiralia</taxon>
        <taxon>Lophotrochozoa</taxon>
        <taxon>Platyhelminthes</taxon>
        <taxon>Trematoda</taxon>
        <taxon>Digenea</taxon>
        <taxon>Strigeidida</taxon>
        <taxon>Schistosomatoidea</taxon>
        <taxon>Schistosomatidae</taxon>
        <taxon>Schistosoma</taxon>
    </lineage>
</organism>
<dbReference type="EMBL" id="SKCS01000401">
    <property type="protein sequence ID" value="TNN08944.1"/>
    <property type="molecule type" value="Genomic_DNA"/>
</dbReference>
<dbReference type="OrthoDB" id="6271981at2759"/>
<dbReference type="Proteomes" id="UP000311919">
    <property type="component" value="Unassembled WGS sequence"/>
</dbReference>
<name>A0A4Z2CXS6_SCHJA</name>
<feature type="compositionally biased region" description="Basic residues" evidence="1">
    <location>
        <begin position="393"/>
        <end position="406"/>
    </location>
</feature>
<evidence type="ECO:0000256" key="1">
    <source>
        <dbReference type="SAM" id="MobiDB-lite"/>
    </source>
</evidence>
<feature type="region of interest" description="Disordered" evidence="1">
    <location>
        <begin position="375"/>
        <end position="406"/>
    </location>
</feature>
<evidence type="ECO:0000313" key="3">
    <source>
        <dbReference type="Proteomes" id="UP000311919"/>
    </source>
</evidence>
<gene>
    <name evidence="2" type="ORF">EWB00_006648</name>
</gene>
<accession>A0A4Z2CXS6</accession>
<evidence type="ECO:0000313" key="2">
    <source>
        <dbReference type="EMBL" id="TNN08944.1"/>
    </source>
</evidence>
<dbReference type="EMBL" id="SKCS01000401">
    <property type="protein sequence ID" value="TNN08943.1"/>
    <property type="molecule type" value="Genomic_DNA"/>
</dbReference>